<evidence type="ECO:0000256" key="11">
    <source>
        <dbReference type="SAM" id="MobiDB-lite"/>
    </source>
</evidence>
<evidence type="ECO:0000256" key="2">
    <source>
        <dbReference type="ARBA" id="ARBA00006681"/>
    </source>
</evidence>
<dbReference type="PROSITE" id="PS50294">
    <property type="entry name" value="WD_REPEATS_REGION"/>
    <property type="match status" value="1"/>
</dbReference>
<keyword evidence="12" id="KW-0812">Transmembrane</keyword>
<feature type="transmembrane region" description="Helical" evidence="12">
    <location>
        <begin position="386"/>
        <end position="405"/>
    </location>
</feature>
<comment type="caution">
    <text evidence="13">The sequence shown here is derived from an EMBL/GenBank/DDBJ whole genome shotgun (WGS) entry which is preliminary data.</text>
</comment>
<dbReference type="InterPro" id="IPR036322">
    <property type="entry name" value="WD40_repeat_dom_sf"/>
</dbReference>
<gene>
    <name evidence="13" type="ORF">EST38_g1556</name>
</gene>
<accession>A0A4Q2DUN0</accession>
<keyword evidence="4 10" id="KW-0853">WD repeat</keyword>
<dbReference type="Pfam" id="PF00022">
    <property type="entry name" value="Actin"/>
    <property type="match status" value="1"/>
</dbReference>
<organism evidence="13 14">
    <name type="scientific">Candolleomyces aberdarensis</name>
    <dbReference type="NCBI Taxonomy" id="2316362"/>
    <lineage>
        <taxon>Eukaryota</taxon>
        <taxon>Fungi</taxon>
        <taxon>Dikarya</taxon>
        <taxon>Basidiomycota</taxon>
        <taxon>Agaricomycotina</taxon>
        <taxon>Agaricomycetes</taxon>
        <taxon>Agaricomycetidae</taxon>
        <taxon>Agaricales</taxon>
        <taxon>Agaricineae</taxon>
        <taxon>Psathyrellaceae</taxon>
        <taxon>Candolleomyces</taxon>
    </lineage>
</organism>
<dbReference type="OrthoDB" id="421448at2759"/>
<dbReference type="Proteomes" id="UP000290288">
    <property type="component" value="Unassembled WGS sequence"/>
</dbReference>
<evidence type="ECO:0000313" key="14">
    <source>
        <dbReference type="Proteomes" id="UP000290288"/>
    </source>
</evidence>
<dbReference type="SUPFAM" id="SSF53067">
    <property type="entry name" value="Actin-like ATPase domain"/>
    <property type="match status" value="2"/>
</dbReference>
<dbReference type="PANTHER" id="PTHR11937">
    <property type="entry name" value="ACTIN"/>
    <property type="match status" value="1"/>
</dbReference>
<dbReference type="EMBL" id="SDEE01000022">
    <property type="protein sequence ID" value="RXW24290.1"/>
    <property type="molecule type" value="Genomic_DNA"/>
</dbReference>
<dbReference type="SMART" id="SM00320">
    <property type="entry name" value="WD40"/>
    <property type="match status" value="3"/>
</dbReference>
<evidence type="ECO:0000256" key="4">
    <source>
        <dbReference type="ARBA" id="ARBA00022574"/>
    </source>
</evidence>
<reference evidence="13 14" key="1">
    <citation type="submission" date="2019-01" db="EMBL/GenBank/DDBJ databases">
        <title>Draft genome sequence of Psathyrella aberdarensis IHI B618.</title>
        <authorList>
            <person name="Buettner E."/>
            <person name="Kellner H."/>
        </authorList>
    </citation>
    <scope>NUCLEOTIDE SEQUENCE [LARGE SCALE GENOMIC DNA]</scope>
    <source>
        <strain evidence="13 14">IHI B618</strain>
    </source>
</reference>
<dbReference type="GO" id="GO:0005524">
    <property type="term" value="F:ATP binding"/>
    <property type="evidence" value="ECO:0007669"/>
    <property type="project" value="UniProtKB-KW"/>
</dbReference>
<dbReference type="Pfam" id="PF13430">
    <property type="entry name" value="DUF4112"/>
    <property type="match status" value="1"/>
</dbReference>
<feature type="transmembrane region" description="Helical" evidence="12">
    <location>
        <begin position="339"/>
        <end position="365"/>
    </location>
</feature>
<protein>
    <submittedName>
        <fullName evidence="13">Uncharacterized protein</fullName>
    </submittedName>
</protein>
<keyword evidence="5" id="KW-0677">Repeat</keyword>
<dbReference type="PROSITE" id="PS50082">
    <property type="entry name" value="WD_REPEATS_2"/>
    <property type="match status" value="2"/>
</dbReference>
<keyword evidence="3" id="KW-0963">Cytoplasm</keyword>
<dbReference type="FunFam" id="3.30.420.40:FF:000029">
    <property type="entry name" value="Actin-related protein 3"/>
    <property type="match status" value="1"/>
</dbReference>
<comment type="similarity">
    <text evidence="2">Belongs to the actin family. ARP3 subfamily.</text>
</comment>
<dbReference type="GO" id="GO:0005856">
    <property type="term" value="C:cytoskeleton"/>
    <property type="evidence" value="ECO:0007669"/>
    <property type="project" value="UniProtKB-SubCell"/>
</dbReference>
<dbReference type="InterPro" id="IPR020902">
    <property type="entry name" value="Actin/actin-like_CS"/>
</dbReference>
<evidence type="ECO:0000256" key="10">
    <source>
        <dbReference type="PROSITE-ProRule" id="PRU00221"/>
    </source>
</evidence>
<dbReference type="InterPro" id="IPR043129">
    <property type="entry name" value="ATPase_NBD"/>
</dbReference>
<dbReference type="InterPro" id="IPR004000">
    <property type="entry name" value="Actin"/>
</dbReference>
<dbReference type="Gene3D" id="3.30.420.40">
    <property type="match status" value="2"/>
</dbReference>
<evidence type="ECO:0000256" key="8">
    <source>
        <dbReference type="ARBA" id="ARBA00023203"/>
    </source>
</evidence>
<feature type="repeat" description="WD" evidence="10">
    <location>
        <begin position="231"/>
        <end position="255"/>
    </location>
</feature>
<evidence type="ECO:0000256" key="9">
    <source>
        <dbReference type="ARBA" id="ARBA00023212"/>
    </source>
</evidence>
<evidence type="ECO:0000256" key="1">
    <source>
        <dbReference type="ARBA" id="ARBA00004245"/>
    </source>
</evidence>
<evidence type="ECO:0000256" key="12">
    <source>
        <dbReference type="SAM" id="Phobius"/>
    </source>
</evidence>
<dbReference type="PROSITE" id="PS00678">
    <property type="entry name" value="WD_REPEATS_1"/>
    <property type="match status" value="1"/>
</dbReference>
<dbReference type="InterPro" id="IPR019775">
    <property type="entry name" value="WD40_repeat_CS"/>
</dbReference>
<feature type="region of interest" description="Disordered" evidence="11">
    <location>
        <begin position="446"/>
        <end position="479"/>
    </location>
</feature>
<keyword evidence="8" id="KW-0009">Actin-binding</keyword>
<dbReference type="InterPro" id="IPR015943">
    <property type="entry name" value="WD40/YVTN_repeat-like_dom_sf"/>
</dbReference>
<dbReference type="InterPro" id="IPR025187">
    <property type="entry name" value="DUF4112"/>
</dbReference>
<dbReference type="AlphaFoldDB" id="A0A4Q2DUN0"/>
<evidence type="ECO:0000256" key="7">
    <source>
        <dbReference type="ARBA" id="ARBA00022840"/>
    </source>
</evidence>
<dbReference type="FunFam" id="3.90.640.10:FF:000006">
    <property type="entry name" value="Actin-related protein 3 (ARP3)"/>
    <property type="match status" value="1"/>
</dbReference>
<dbReference type="InterPro" id="IPR001680">
    <property type="entry name" value="WD40_rpt"/>
</dbReference>
<evidence type="ECO:0000256" key="6">
    <source>
        <dbReference type="ARBA" id="ARBA00022741"/>
    </source>
</evidence>
<dbReference type="SUPFAM" id="SSF50978">
    <property type="entry name" value="WD40 repeat-like"/>
    <property type="match status" value="1"/>
</dbReference>
<proteinExistence type="inferred from homology"/>
<sequence length="910" mass="100638">MTASHFAWLTGGTRSTKTLYSKKYGVDLPRFTHKSTAIVYASTKEDDTIRYHSLHDNKYLQYFKGHKGRVVSLEVSPTDDGFMSGSLDKTVRLWDLRTPTCRGLLGVPTPGPLVAYDTGGMVFAVGVNAYQRIMIYDNANYDKAPFLNIVLDDPSLAKITFPPRPIFMTSLAFSPNGAFILVGCSGNAHYIVESFQGLVMAKLEGHVGLERRGMNAAPTIEPVKGISGEEVCWTPDSKCVMSGSLDGNIVVWDVQHLDANIPPDPKLLPVLRPLTKLEGHKGPSRCVRFNPRYGMLASAGHELRELPPGLSERDARILRSVKRRAHYLDKGFSLCGLRFGWTFLISLIPVVGDVTDASLNYFLVVRKARAADLPPWLVRRMMMNNAFSLAVSFVPFVGDVILAVFKANSRNAALLEEFLRLRGEEYLKLHPESQVEAQVPAKKRTGSWFKSNKGQAGLTKKDSAQVKPGSGLEPGEVIEPVGNAPAPLVAVQEETPSPPQPADTTSAMALLAPIISDNGTGYSKIGFAGNSDPSFVFPTAIATRGSATSSSRAPAVPAKPGHLASKRGVEDLDFFIGDEALANAKTPGYGVHYPIRHGMIDNWDHMERYWEQTIFKYLRAEPEDHYFLLTEPPLNPPENREQTAEIFFESFNIKGLYIAVQAVLALAASWSSNRVTDRTLTGTVIDSGDGVTHVIPCAEGYVIGSAIKHIPIAGRDISQFVLNLMRERGEMANVPPEDQLKVANKVKENYSYVCQDIVREFRKYDEEPLKYFERYDGEYSVTGRKYSVDVGYERFLAPEIFFNPEIYSSDFLTPLPEIVDDVIQQSPIDVRRGLYKNIVLSGGSTMFQHFGNRLKRDLKQLVDRRLDQSAVLSGSAVRSSGVEVDVISHKRQRQVVNSNCHVLSNPSLAS</sequence>
<evidence type="ECO:0000256" key="5">
    <source>
        <dbReference type="ARBA" id="ARBA00022737"/>
    </source>
</evidence>
<evidence type="ECO:0000313" key="13">
    <source>
        <dbReference type="EMBL" id="RXW24290.1"/>
    </source>
</evidence>
<keyword evidence="7" id="KW-0067">ATP-binding</keyword>
<dbReference type="PROSITE" id="PS01132">
    <property type="entry name" value="ACTINS_ACT_LIKE"/>
    <property type="match status" value="1"/>
</dbReference>
<dbReference type="SMART" id="SM00268">
    <property type="entry name" value="ACTIN"/>
    <property type="match status" value="1"/>
</dbReference>
<dbReference type="CDD" id="cd10221">
    <property type="entry name" value="ASKHA_NBD_Arp3-like"/>
    <property type="match status" value="1"/>
</dbReference>
<keyword evidence="6" id="KW-0547">Nucleotide-binding</keyword>
<dbReference type="Pfam" id="PF00400">
    <property type="entry name" value="WD40"/>
    <property type="match status" value="2"/>
</dbReference>
<feature type="repeat" description="WD" evidence="10">
    <location>
        <begin position="63"/>
        <end position="98"/>
    </location>
</feature>
<dbReference type="Gene3D" id="3.90.640.10">
    <property type="entry name" value="Actin, Chain A, domain 4"/>
    <property type="match status" value="1"/>
</dbReference>
<comment type="subcellular location">
    <subcellularLocation>
        <location evidence="1">Cytoplasm</location>
        <location evidence="1">Cytoskeleton</location>
    </subcellularLocation>
</comment>
<dbReference type="GO" id="GO:0003779">
    <property type="term" value="F:actin binding"/>
    <property type="evidence" value="ECO:0007669"/>
    <property type="project" value="UniProtKB-KW"/>
</dbReference>
<dbReference type="STRING" id="2316362.A0A4Q2DUN0"/>
<name>A0A4Q2DUN0_9AGAR</name>
<evidence type="ECO:0000256" key="3">
    <source>
        <dbReference type="ARBA" id="ARBA00022490"/>
    </source>
</evidence>
<keyword evidence="12" id="KW-1133">Transmembrane helix</keyword>
<dbReference type="Gene3D" id="2.130.10.10">
    <property type="entry name" value="YVTN repeat-like/Quinoprotein amine dehydrogenase"/>
    <property type="match status" value="2"/>
</dbReference>
<keyword evidence="9" id="KW-0206">Cytoskeleton</keyword>
<keyword evidence="14" id="KW-1185">Reference proteome</keyword>
<keyword evidence="12" id="KW-0472">Membrane</keyword>